<organism evidence="3 4">
    <name type="scientific">Echinops telfairi</name>
    <name type="common">Lesser hedgehog tenrec</name>
    <dbReference type="NCBI Taxonomy" id="9371"/>
    <lineage>
        <taxon>Eukaryota</taxon>
        <taxon>Metazoa</taxon>
        <taxon>Chordata</taxon>
        <taxon>Craniata</taxon>
        <taxon>Vertebrata</taxon>
        <taxon>Euteleostomi</taxon>
        <taxon>Mammalia</taxon>
        <taxon>Eutheria</taxon>
        <taxon>Afrotheria</taxon>
        <taxon>Tenrecidae</taxon>
        <taxon>Tenrecinae</taxon>
        <taxon>Echinops</taxon>
    </lineage>
</organism>
<reference evidence="4" key="1">
    <citation type="submission" date="2025-08" db="UniProtKB">
        <authorList>
            <consortium name="RefSeq"/>
        </authorList>
    </citation>
    <scope>IDENTIFICATION</scope>
</reference>
<feature type="compositionally biased region" description="Basic and acidic residues" evidence="1">
    <location>
        <begin position="562"/>
        <end position="573"/>
    </location>
</feature>
<evidence type="ECO:0000256" key="1">
    <source>
        <dbReference type="SAM" id="MobiDB-lite"/>
    </source>
</evidence>
<name>A0ABM0IYN1_ECHTE</name>
<dbReference type="Gene3D" id="2.40.50.90">
    <property type="match status" value="6"/>
</dbReference>
<feature type="domain" description="Tudor" evidence="2">
    <location>
        <begin position="1215"/>
        <end position="1274"/>
    </location>
</feature>
<dbReference type="PROSITE" id="PS50304">
    <property type="entry name" value="TUDOR"/>
    <property type="match status" value="5"/>
</dbReference>
<dbReference type="PANTHER" id="PTHR22948:SF15">
    <property type="entry name" value="TUDOR DOMAIN-CONTAINING PROTEIN 6"/>
    <property type="match status" value="1"/>
</dbReference>
<proteinExistence type="predicted"/>
<dbReference type="CDD" id="cd20421">
    <property type="entry name" value="Tudor_TDRD6_rpt2"/>
    <property type="match status" value="1"/>
</dbReference>
<dbReference type="InterPro" id="IPR035437">
    <property type="entry name" value="SNase_OB-fold_sf"/>
</dbReference>
<feature type="region of interest" description="Disordered" evidence="1">
    <location>
        <begin position="562"/>
        <end position="582"/>
    </location>
</feature>
<keyword evidence="3" id="KW-1185">Reference proteome</keyword>
<dbReference type="InterPro" id="IPR002999">
    <property type="entry name" value="Tudor"/>
</dbReference>
<gene>
    <name evidence="4" type="primary">TDRD6</name>
</gene>
<evidence type="ECO:0000313" key="3">
    <source>
        <dbReference type="Proteomes" id="UP000694863"/>
    </source>
</evidence>
<feature type="non-terminal residue" evidence="4">
    <location>
        <position position="1"/>
    </location>
</feature>
<evidence type="ECO:0000259" key="2">
    <source>
        <dbReference type="PROSITE" id="PS50304"/>
    </source>
</evidence>
<dbReference type="GeneID" id="101660171"/>
<feature type="domain" description="Tudor" evidence="2">
    <location>
        <begin position="1430"/>
        <end position="1490"/>
    </location>
</feature>
<dbReference type="SUPFAM" id="SSF63748">
    <property type="entry name" value="Tudor/PWWP/MBT"/>
    <property type="match status" value="6"/>
</dbReference>
<feature type="domain" description="Tudor" evidence="2">
    <location>
        <begin position="163"/>
        <end position="222"/>
    </location>
</feature>
<dbReference type="Gene3D" id="2.30.30.140">
    <property type="match status" value="6"/>
</dbReference>
<accession>A0ABM0IYN1</accession>
<dbReference type="Proteomes" id="UP000694863">
    <property type="component" value="Unplaced"/>
</dbReference>
<sequence length="1949" mass="218443">PPGAVHFLNNLQGKEVHGQVLDVLLPHRLILLEVPDLFQQMLQLGLARQVPESLFRSLLKRYLAAAITGLGPGAVVLPRALPKQEPPGLDYFYPQLQLGVTEPVVVTQVCHPHRIHCQLRSLSQEIHRLSDSMAQVYHQGSLGTGDENSLSATWEEREAEENPDKPGAPCASCGLDGHWYRALLLEMFRPQRCAQVLHVDYGRKELVSCSSLRYLLPEYFRMPVVTYPCALYGLWDGGRGWTRSQVGDLKALILGQAVNAKIEFYCAFEHVYYVTLYGEDGINLNCVFGVRSCCLADRFLQNQGVEEEEEEEEAEAALHPQSPWEEMDEELSLPALRSIRLKMNAFYDAQVEFVKSPSEFWIRLRKHSGTFSKLMRRMCSFYSSATKLDGVVLKPEPDDLCCVKWKENGYFRAIVTRLNDTSVDLFLVDRGNSENVDWSEVRMLLPQFRRLPILALKCTLADIWPLGKSWSQEAISFFKKTVLHKELVIHILDRQNHQYVIEILDESRTGEENISKVIAQAGYAKYQEFEMKDKPPVGAYSPWPVSSHCTTDNNNVSFLGKAEKDQKAKREQEAPSVSEALAGPTVVTNVSAGPGLQEKGTKTPACTPPACTPLAQSKWQMNAGPSCKEELEVGSTVEVKVSHVENPGYFWCQLTRNIQGFRTLMSDIQDYCKNTATPYQGLSPACLAKRTVSGKWARAVIDGAPSAEQIKVTFIDYGDKDTVPVKNVYSTREEFLTVKAQAFQCSLYNLIQPSGPNPLAWDEEAIQTFNKFIDNAWEGNLELKCTIFALASIHDAEYFHVVDLLTPFQSACCTLVEKGLAKPVNLQKPLEPSVRLHSYYYSTHDVKIGSEEAVYITHVDQSWTFYCQLARNAKIFEQLSCHIAQLRKASLHLEAAPLGRGTLCLAKYIDENWYRGIVMEKEPSKIFFVDFGNVYTVANDDLLPIPGDAYDVLLSPMQAVKCTLSDIPDRIPEEVTTWFQDTILDKSLKALVVAKDSDGRLIVELYDGSVQINAAVTEKLGLLGYKGKARQKEAPRLCAAHTLEEPGENRNLSLTTEYLSKPEEDKLHSVEFAGDSCTPTVSSACRELTVLQSPTKTNAAMKYQNPLGHQNRPASPLAKQTKEGAVAKSPLKAAKLETVALEKKPGDCNQDAPLKYSEFPRKTVKPGFKTTVYVSHINDLSDFYVQLLEDEAVINHLSESLNDSRRPPDHYAGPPLQTGDVVCAMFPEDNLWYRAVVVDRQPNDLFSVQFIDYGNVSVVCVNKIGRLDMMHATLPGLCIHCSLEGPWALERTNQKEMMHYFSQRTDGVQIRCEFVQFQGRWEVILADECGIIAEYMISRYDFNEKSEGELTAQAKKGTVLKSADKPDIDTSVFLNWYDPEMKVLRVYASVIDGPEYFWCQFANTEKLQFLEIEVQAAGHLLATWRNCITYPHIGDPCIVRYREDGQYYRALVTRICEDDLISVRLVDFGNTEDCVDPKAIWNLPAELLLVPMQAFPCCLSGFNVSEGACPPEGNDYFFEIVTEDVLELTILDIKRDICGIPLAIVDLRSKGESINEKMKKYSRRGMTNCDPAHDKCLETKGALGYSSPDVGFQIQSGRTGQKTLYSEPLADELSKKPEKGFNIMEANSCKARDQETKKTIFEAFESPHKDTVGPGVLDGKAECHVVDQTKVDEYLNPGQNKVVPRACEARALLKLNALELPLGLEGTSKEFLELESELELSRVGMGDQELTVVPPMVPLTQCCDRVGVWEAEKQPELELPTEQPSRDGIMPPLPLKLSRKAQEPVCVEDTRKPSCADGFDDPPGTPLQRWGQSRSPQTQMERKAFEGELTDCKKRGALSPLTSLTPLFPEKEPREGWKHSHTVPARASAQPENTYTLKGFTVGSKCVVWSTLRHTWSMCEIMEIAEEGTRVLNLSNGLEETVDPDNVWDGIPDLAKGPSEVSHRAIQNE</sequence>
<dbReference type="PANTHER" id="PTHR22948">
    <property type="entry name" value="TUDOR DOMAIN CONTAINING PROTEIN"/>
    <property type="match status" value="1"/>
</dbReference>
<evidence type="ECO:0000313" key="4">
    <source>
        <dbReference type="RefSeq" id="XP_004710940.2"/>
    </source>
</evidence>
<protein>
    <submittedName>
        <fullName evidence="4">Tudor domain-containing protein 6</fullName>
    </submittedName>
</protein>
<feature type="domain" description="Tudor" evidence="2">
    <location>
        <begin position="897"/>
        <end position="952"/>
    </location>
</feature>
<dbReference type="Pfam" id="PF00567">
    <property type="entry name" value="TUDOR"/>
    <property type="match status" value="6"/>
</dbReference>
<feature type="compositionally biased region" description="Basic and acidic residues" evidence="1">
    <location>
        <begin position="154"/>
        <end position="164"/>
    </location>
</feature>
<feature type="region of interest" description="Disordered" evidence="1">
    <location>
        <begin position="1790"/>
        <end position="1817"/>
    </location>
</feature>
<feature type="domain" description="Tudor" evidence="2">
    <location>
        <begin position="679"/>
        <end position="738"/>
    </location>
</feature>
<dbReference type="RefSeq" id="XP_004710940.2">
    <property type="nucleotide sequence ID" value="XM_004710883.3"/>
</dbReference>
<dbReference type="InterPro" id="IPR050621">
    <property type="entry name" value="Tudor_domain_containing"/>
</dbReference>
<dbReference type="SMART" id="SM00333">
    <property type="entry name" value="TUDOR"/>
    <property type="match status" value="7"/>
</dbReference>
<feature type="region of interest" description="Disordered" evidence="1">
    <location>
        <begin position="141"/>
        <end position="168"/>
    </location>
</feature>
<dbReference type="InterPro" id="IPR047445">
    <property type="entry name" value="Tudor_TDRD6_rpt2"/>
</dbReference>